<dbReference type="AlphaFoldDB" id="A0A075AI83"/>
<sequence>MELGLDPTMALPFPILCTDRFLLANEEGMGLSFESHYFAILLDRAEIGRKGKKKVNQQQSKQINAKCGQVPRKAL</sequence>
<feature type="region of interest" description="Disordered" evidence="1">
    <location>
        <begin position="53"/>
        <end position="75"/>
    </location>
</feature>
<reference evidence="2 3" key="1">
    <citation type="submission" date="2013-11" db="EMBL/GenBank/DDBJ databases">
        <title>Opisthorchis viverrini - life in the bile duct.</title>
        <authorList>
            <person name="Young N.D."/>
            <person name="Nagarajan N."/>
            <person name="Lin S.J."/>
            <person name="Korhonen P.K."/>
            <person name="Jex A.R."/>
            <person name="Hall R.S."/>
            <person name="Safavi-Hemami H."/>
            <person name="Kaewkong W."/>
            <person name="Bertrand D."/>
            <person name="Gao S."/>
            <person name="Seet Q."/>
            <person name="Wongkham S."/>
            <person name="Teh B.T."/>
            <person name="Wongkham C."/>
            <person name="Intapan P.M."/>
            <person name="Maleewong W."/>
            <person name="Yang X."/>
            <person name="Hu M."/>
            <person name="Wang Z."/>
            <person name="Hofmann A."/>
            <person name="Sternberg P.W."/>
            <person name="Tan P."/>
            <person name="Wang J."/>
            <person name="Gasser R.B."/>
        </authorList>
    </citation>
    <scope>NUCLEOTIDE SEQUENCE [LARGE SCALE GENOMIC DNA]</scope>
</reference>
<dbReference type="KEGG" id="ovi:T265_02509"/>
<name>A0A075AI83_OPIVI</name>
<evidence type="ECO:0000313" key="3">
    <source>
        <dbReference type="Proteomes" id="UP000054324"/>
    </source>
</evidence>
<dbReference type="RefSeq" id="XP_009165036.1">
    <property type="nucleotide sequence ID" value="XM_009166772.1"/>
</dbReference>
<dbReference type="Proteomes" id="UP000054324">
    <property type="component" value="Unassembled WGS sequence"/>
</dbReference>
<protein>
    <submittedName>
        <fullName evidence="2">Uncharacterized protein</fullName>
    </submittedName>
</protein>
<organism evidence="2 3">
    <name type="scientific">Opisthorchis viverrini</name>
    <name type="common">Southeast Asian liver fluke</name>
    <dbReference type="NCBI Taxonomy" id="6198"/>
    <lineage>
        <taxon>Eukaryota</taxon>
        <taxon>Metazoa</taxon>
        <taxon>Spiralia</taxon>
        <taxon>Lophotrochozoa</taxon>
        <taxon>Platyhelminthes</taxon>
        <taxon>Trematoda</taxon>
        <taxon>Digenea</taxon>
        <taxon>Opisthorchiida</taxon>
        <taxon>Opisthorchiata</taxon>
        <taxon>Opisthorchiidae</taxon>
        <taxon>Opisthorchis</taxon>
    </lineage>
</organism>
<keyword evidence="3" id="KW-1185">Reference proteome</keyword>
<accession>A0A075AI83</accession>
<evidence type="ECO:0000313" key="2">
    <source>
        <dbReference type="EMBL" id="KER31184.1"/>
    </source>
</evidence>
<proteinExistence type="predicted"/>
<dbReference type="CTD" id="20316697"/>
<gene>
    <name evidence="2" type="ORF">T265_02509</name>
</gene>
<dbReference type="GeneID" id="20316697"/>
<evidence type="ECO:0000256" key="1">
    <source>
        <dbReference type="SAM" id="MobiDB-lite"/>
    </source>
</evidence>
<dbReference type="EMBL" id="KL596649">
    <property type="protein sequence ID" value="KER31184.1"/>
    <property type="molecule type" value="Genomic_DNA"/>
</dbReference>